<dbReference type="Proteomes" id="UP001249394">
    <property type="component" value="Chromosome"/>
</dbReference>
<accession>A0ABY9UF24</accession>
<evidence type="ECO:0000313" key="1">
    <source>
        <dbReference type="EMBL" id="WND21463.1"/>
    </source>
</evidence>
<proteinExistence type="predicted"/>
<sequence>MAKHSAFITSSPKAAQVTSYWDPQSVESGKAMGIHAMIQRWSGCQFCYAVADEVTTDVITMEVSSWPTLDSRGRPVFPPIPSLPLSTIDDDEKTVILDIAAKDLNCKVRVVFGISQDGSPVQEGEVFGMAIVPKAWPEPDHVVRGDAVTELIPSPLYDVTSEAWELSRVALLASLTPPMDEEEANGILSDEPLGES</sequence>
<dbReference type="EMBL" id="CP134213">
    <property type="protein sequence ID" value="WND21463.1"/>
    <property type="molecule type" value="Genomic_DNA"/>
</dbReference>
<evidence type="ECO:0000313" key="2">
    <source>
        <dbReference type="Proteomes" id="UP001249394"/>
    </source>
</evidence>
<reference evidence="1 2" key="1">
    <citation type="submission" date="2023-09" db="EMBL/GenBank/DDBJ databases">
        <title>The genome sequence of Streptomyces anthocyanicus.</title>
        <authorList>
            <person name="Mo P."/>
        </authorList>
    </citation>
    <scope>NUCLEOTIDE SEQUENCE [LARGE SCALE GENOMIC DNA]</scope>
    <source>
        <strain evidence="1 2">JCM 4387</strain>
    </source>
</reference>
<protein>
    <submittedName>
        <fullName evidence="1">Uncharacterized protein</fullName>
    </submittedName>
</protein>
<keyword evidence="2" id="KW-1185">Reference proteome</keyword>
<name>A0ABY9UF24_STRVL</name>
<gene>
    <name evidence="1" type="ORF">RI060_30795</name>
</gene>
<organism evidence="1 2">
    <name type="scientific">Streptomyces violaceus</name>
    <name type="common">Streptomyces venezuelae</name>
    <dbReference type="NCBI Taxonomy" id="1936"/>
    <lineage>
        <taxon>Bacteria</taxon>
        <taxon>Bacillati</taxon>
        <taxon>Actinomycetota</taxon>
        <taxon>Actinomycetes</taxon>
        <taxon>Kitasatosporales</taxon>
        <taxon>Streptomycetaceae</taxon>
        <taxon>Streptomyces</taxon>
    </lineage>
</organism>